<dbReference type="SMART" id="SM00156">
    <property type="entry name" value="PP2Ac"/>
    <property type="match status" value="1"/>
</dbReference>
<feature type="domain" description="Serine/threonine specific protein phosphatases" evidence="11">
    <location>
        <begin position="349"/>
        <end position="354"/>
    </location>
</feature>
<dbReference type="PANTHER" id="PTHR11668:SF300">
    <property type="entry name" value="SERINE_THREONINE-PROTEIN PHOSPHATASE"/>
    <property type="match status" value="1"/>
</dbReference>
<proteinExistence type="inferred from homology"/>
<dbReference type="Gene3D" id="3.60.21.10">
    <property type="match status" value="1"/>
</dbReference>
<dbReference type="InterPro" id="IPR050341">
    <property type="entry name" value="PP1_catalytic_subunit"/>
</dbReference>
<dbReference type="GO" id="GO:0046872">
    <property type="term" value="F:metal ion binding"/>
    <property type="evidence" value="ECO:0007669"/>
    <property type="project" value="UniProtKB-KW"/>
</dbReference>
<comment type="catalytic activity">
    <reaction evidence="7 8">
        <text>O-phospho-L-threonyl-[protein] + H2O = L-threonyl-[protein] + phosphate</text>
        <dbReference type="Rhea" id="RHEA:47004"/>
        <dbReference type="Rhea" id="RHEA-COMP:11060"/>
        <dbReference type="Rhea" id="RHEA-COMP:11605"/>
        <dbReference type="ChEBI" id="CHEBI:15377"/>
        <dbReference type="ChEBI" id="CHEBI:30013"/>
        <dbReference type="ChEBI" id="CHEBI:43474"/>
        <dbReference type="ChEBI" id="CHEBI:61977"/>
        <dbReference type="EC" id="3.1.3.16"/>
    </reaction>
</comment>
<dbReference type="GO" id="GO:0004722">
    <property type="term" value="F:protein serine/threonine phosphatase activity"/>
    <property type="evidence" value="ECO:0007669"/>
    <property type="project" value="UniProtKB-EC"/>
</dbReference>
<evidence type="ECO:0000256" key="3">
    <source>
        <dbReference type="ARBA" id="ARBA00022801"/>
    </source>
</evidence>
<dbReference type="PROSITE" id="PS00125">
    <property type="entry name" value="SER_THR_PHOSPHATASE"/>
    <property type="match status" value="1"/>
</dbReference>
<organism evidence="12 13">
    <name type="scientific">Panagrolaimus davidi</name>
    <dbReference type="NCBI Taxonomy" id="227884"/>
    <lineage>
        <taxon>Eukaryota</taxon>
        <taxon>Metazoa</taxon>
        <taxon>Ecdysozoa</taxon>
        <taxon>Nematoda</taxon>
        <taxon>Chromadorea</taxon>
        <taxon>Rhabditida</taxon>
        <taxon>Tylenchina</taxon>
        <taxon>Panagrolaimomorpha</taxon>
        <taxon>Panagrolaimoidea</taxon>
        <taxon>Panagrolaimidae</taxon>
        <taxon>Panagrolaimus</taxon>
    </lineage>
</organism>
<dbReference type="Pfam" id="PF00149">
    <property type="entry name" value="Metallophos"/>
    <property type="match status" value="1"/>
</dbReference>
<dbReference type="GO" id="GO:0005737">
    <property type="term" value="C:cytoplasm"/>
    <property type="evidence" value="ECO:0007669"/>
    <property type="project" value="TreeGrafter"/>
</dbReference>
<evidence type="ECO:0000313" key="13">
    <source>
        <dbReference type="WBParaSite" id="PDA_v2.g4747.t1"/>
    </source>
</evidence>
<evidence type="ECO:0000256" key="7">
    <source>
        <dbReference type="ARBA" id="ARBA00048336"/>
    </source>
</evidence>
<keyword evidence="2" id="KW-0479">Metal-binding</keyword>
<feature type="signal peptide" evidence="10">
    <location>
        <begin position="1"/>
        <end position="19"/>
    </location>
</feature>
<evidence type="ECO:0000256" key="5">
    <source>
        <dbReference type="ARBA" id="ARBA00023211"/>
    </source>
</evidence>
<evidence type="ECO:0000259" key="11">
    <source>
        <dbReference type="PROSITE" id="PS00125"/>
    </source>
</evidence>
<dbReference type="InterPro" id="IPR004843">
    <property type="entry name" value="Calcineurin-like_PHP"/>
</dbReference>
<reference evidence="13" key="1">
    <citation type="submission" date="2022-11" db="UniProtKB">
        <authorList>
            <consortium name="WormBaseParasite"/>
        </authorList>
    </citation>
    <scope>IDENTIFICATION</scope>
</reference>
<dbReference type="PANTHER" id="PTHR11668">
    <property type="entry name" value="SERINE/THREONINE PROTEIN PHOSPHATASE"/>
    <property type="match status" value="1"/>
</dbReference>
<dbReference type="AlphaFoldDB" id="A0A914QN63"/>
<dbReference type="EC" id="3.1.3.16" evidence="8"/>
<dbReference type="WBParaSite" id="PDA_v2.g4747.t1">
    <property type="protein sequence ID" value="PDA_v2.g4747.t1"/>
    <property type="gene ID" value="PDA_v2.g4747"/>
</dbReference>
<keyword evidence="10" id="KW-0732">Signal</keyword>
<dbReference type="PRINTS" id="PR00114">
    <property type="entry name" value="STPHPHTASE"/>
</dbReference>
<dbReference type="GO" id="GO:0005634">
    <property type="term" value="C:nucleus"/>
    <property type="evidence" value="ECO:0007669"/>
    <property type="project" value="TreeGrafter"/>
</dbReference>
<feature type="chain" id="PRO_5037493466" description="Serine/threonine-protein phosphatase" evidence="10">
    <location>
        <begin position="20"/>
        <end position="457"/>
    </location>
</feature>
<protein>
    <recommendedName>
        <fullName evidence="8">Serine/threonine-protein phosphatase</fullName>
        <ecNumber evidence="8">3.1.3.16</ecNumber>
    </recommendedName>
</protein>
<keyword evidence="9" id="KW-0472">Membrane</keyword>
<keyword evidence="3 8" id="KW-0378">Hydrolase</keyword>
<evidence type="ECO:0000256" key="1">
    <source>
        <dbReference type="ARBA" id="ARBA00001936"/>
    </source>
</evidence>
<keyword evidence="12" id="KW-1185">Reference proteome</keyword>
<keyword evidence="4" id="KW-0904">Protein phosphatase</keyword>
<dbReference type="InterPro" id="IPR006186">
    <property type="entry name" value="Ser/Thr-sp_prot-phosphatase"/>
</dbReference>
<keyword evidence="5" id="KW-0464">Manganese</keyword>
<comment type="cofactor">
    <cofactor evidence="1">
        <name>Mn(2+)</name>
        <dbReference type="ChEBI" id="CHEBI:29035"/>
    </cofactor>
</comment>
<dbReference type="InterPro" id="IPR029052">
    <property type="entry name" value="Metallo-depent_PP-like"/>
</dbReference>
<evidence type="ECO:0000256" key="6">
    <source>
        <dbReference type="ARBA" id="ARBA00047761"/>
    </source>
</evidence>
<evidence type="ECO:0000256" key="9">
    <source>
        <dbReference type="SAM" id="Phobius"/>
    </source>
</evidence>
<name>A0A914QN63_9BILA</name>
<feature type="transmembrane region" description="Helical" evidence="9">
    <location>
        <begin position="147"/>
        <end position="168"/>
    </location>
</feature>
<accession>A0A914QN63</accession>
<keyword evidence="9" id="KW-0812">Transmembrane</keyword>
<evidence type="ECO:0000256" key="10">
    <source>
        <dbReference type="SAM" id="SignalP"/>
    </source>
</evidence>
<evidence type="ECO:0000256" key="8">
    <source>
        <dbReference type="RuleBase" id="RU004273"/>
    </source>
</evidence>
<keyword evidence="9" id="KW-1133">Transmembrane helix</keyword>
<evidence type="ECO:0000256" key="4">
    <source>
        <dbReference type="ARBA" id="ARBA00022912"/>
    </source>
</evidence>
<comment type="similarity">
    <text evidence="8">Belongs to the PPP phosphatase family.</text>
</comment>
<dbReference type="Proteomes" id="UP000887578">
    <property type="component" value="Unplaced"/>
</dbReference>
<evidence type="ECO:0000313" key="12">
    <source>
        <dbReference type="Proteomes" id="UP000887578"/>
    </source>
</evidence>
<sequence>MKVFIFLWLFLQCFQLIYSNPVRSKRNSSNVAIKSNDDRFYCFKHENDNWRSFTKESQPTQLISIPGKNKLCCVAFDISDLTNPKYYVRHSQGKESSFINDDPKYSNIDSCFKGNEGALHCCCTKDKCNHANFALYNYNKIQYSPTAFKGIEIIFFIVSLLFIPLILIDLRGIIVQPYHSPQEVEAIISQITNSKSLNPREPSDFKKVKFCSVTTFSTVDDLTIREPAPIELPPLTSNDPCMEMITHMVKYGPKEIKFDPNSLILCYDRALAVLKNEPILQEASLPVALYGDLHGQYSDLIRWFHMNGWPPTTRCIFMGDYVDRGRHSLEVITLLLCLKAVMPHDVYLNRGNHEDANISRNYSFYAEVINRLPANSKLNQKVFDKLSECFAWMPLATRLNNKILCLHGGLSPKIESWDSISEIKRPIFNLVPNTLACDLCWSDPDKQSDDYMVYFFH</sequence>
<dbReference type="SUPFAM" id="SSF56300">
    <property type="entry name" value="Metallo-dependent phosphatases"/>
    <property type="match status" value="1"/>
</dbReference>
<comment type="catalytic activity">
    <reaction evidence="6">
        <text>O-phospho-L-seryl-[protein] + H2O = L-seryl-[protein] + phosphate</text>
        <dbReference type="Rhea" id="RHEA:20629"/>
        <dbReference type="Rhea" id="RHEA-COMP:9863"/>
        <dbReference type="Rhea" id="RHEA-COMP:11604"/>
        <dbReference type="ChEBI" id="CHEBI:15377"/>
        <dbReference type="ChEBI" id="CHEBI:29999"/>
        <dbReference type="ChEBI" id="CHEBI:43474"/>
        <dbReference type="ChEBI" id="CHEBI:83421"/>
        <dbReference type="EC" id="3.1.3.16"/>
    </reaction>
</comment>
<evidence type="ECO:0000256" key="2">
    <source>
        <dbReference type="ARBA" id="ARBA00022723"/>
    </source>
</evidence>